<dbReference type="SUPFAM" id="SSF53474">
    <property type="entry name" value="alpha/beta-Hydrolases"/>
    <property type="match status" value="1"/>
</dbReference>
<organism evidence="4 5">
    <name type="scientific">Desulfitobacterium dehalogenans</name>
    <dbReference type="NCBI Taxonomy" id="36854"/>
    <lineage>
        <taxon>Bacteria</taxon>
        <taxon>Bacillati</taxon>
        <taxon>Bacillota</taxon>
        <taxon>Clostridia</taxon>
        <taxon>Eubacteriales</taxon>
        <taxon>Desulfitobacteriaceae</taxon>
        <taxon>Desulfitobacterium</taxon>
    </lineage>
</organism>
<evidence type="ECO:0000313" key="4">
    <source>
        <dbReference type="EMBL" id="HHY28279.1"/>
    </source>
</evidence>
<dbReference type="InterPro" id="IPR029058">
    <property type="entry name" value="AB_hydrolase_fold"/>
</dbReference>
<dbReference type="EC" id="4.2.99.20" evidence="2"/>
<dbReference type="UniPathway" id="UPA00079"/>
<gene>
    <name evidence="2 4" type="primary">menH</name>
    <name evidence="4" type="ORF">GX523_16370</name>
</gene>
<comment type="catalytic activity">
    <reaction evidence="2">
        <text>5-enolpyruvoyl-6-hydroxy-2-succinyl-cyclohex-3-ene-1-carboxylate = (1R,6R)-6-hydroxy-2-succinyl-cyclohexa-2,4-diene-1-carboxylate + pyruvate</text>
        <dbReference type="Rhea" id="RHEA:25597"/>
        <dbReference type="ChEBI" id="CHEBI:15361"/>
        <dbReference type="ChEBI" id="CHEBI:58689"/>
        <dbReference type="ChEBI" id="CHEBI:58818"/>
        <dbReference type="EC" id="4.2.99.20"/>
    </reaction>
</comment>
<comment type="pathway">
    <text evidence="2">Quinol/quinone metabolism; 1,4-dihydroxy-2-naphthoate biosynthesis; 1,4-dihydroxy-2-naphthoate from chorismate: step 3/7.</text>
</comment>
<dbReference type="InterPro" id="IPR022485">
    <property type="entry name" value="SHCHC_synthase_MenH"/>
</dbReference>
<accession>A0A7C7DBS4</accession>
<evidence type="ECO:0000256" key="1">
    <source>
        <dbReference type="ARBA" id="ARBA00022428"/>
    </source>
</evidence>
<evidence type="ECO:0000256" key="2">
    <source>
        <dbReference type="HAMAP-Rule" id="MF_01660"/>
    </source>
</evidence>
<dbReference type="AlphaFoldDB" id="A0A7C7DBS4"/>
<name>A0A7C7DBS4_9FIRM</name>
<proteinExistence type="inferred from homology"/>
<dbReference type="GO" id="GO:0070205">
    <property type="term" value="F:2-succinyl-6-hydroxy-2,4-cyclohexadiene-1-carboxylate synthase activity"/>
    <property type="evidence" value="ECO:0007669"/>
    <property type="project" value="UniProtKB-UniRule"/>
</dbReference>
<feature type="domain" description="AB hydrolase-1" evidence="3">
    <location>
        <begin position="39"/>
        <end position="271"/>
    </location>
</feature>
<dbReference type="PRINTS" id="PR00111">
    <property type="entry name" value="ABHYDROLASE"/>
</dbReference>
<protein>
    <recommendedName>
        <fullName evidence="2">Putative 2-succinyl-6-hydroxy-2,4-cyclohexadiene-1-carboxylate synthase</fullName>
        <shortName evidence="2">SHCHC synthase</shortName>
        <ecNumber evidence="2">4.2.99.20</ecNumber>
    </recommendedName>
</protein>
<comment type="caution">
    <text evidence="4">The sequence shown here is derived from an EMBL/GenBank/DDBJ whole genome shotgun (WGS) entry which is preliminary data.</text>
</comment>
<dbReference type="PANTHER" id="PTHR43798">
    <property type="entry name" value="MONOACYLGLYCEROL LIPASE"/>
    <property type="match status" value="1"/>
</dbReference>
<comment type="pathway">
    <text evidence="2">Quinol/quinone metabolism; menaquinone biosynthesis.</text>
</comment>
<dbReference type="PANTHER" id="PTHR43798:SF20">
    <property type="entry name" value="2-SUCCINYL-6-HYDROXY-2,4-CYCLOHEXADIENE-1-CARBOXYLATE SYNTHASE-RELATED"/>
    <property type="match status" value="1"/>
</dbReference>
<reference evidence="4 5" key="1">
    <citation type="journal article" date="2020" name="Biotechnol. Biofuels">
        <title>New insights from the biogas microbiome by comprehensive genome-resolved metagenomics of nearly 1600 species originating from multiple anaerobic digesters.</title>
        <authorList>
            <person name="Campanaro S."/>
            <person name="Treu L."/>
            <person name="Rodriguez-R L.M."/>
            <person name="Kovalovszki A."/>
            <person name="Ziels R.M."/>
            <person name="Maus I."/>
            <person name="Zhu X."/>
            <person name="Kougias P.G."/>
            <person name="Basile A."/>
            <person name="Luo G."/>
            <person name="Schluter A."/>
            <person name="Konstantinidis K.T."/>
            <person name="Angelidaki I."/>
        </authorList>
    </citation>
    <scope>NUCLEOTIDE SEQUENCE [LARGE SCALE GENOMIC DNA]</scope>
    <source>
        <strain evidence="4">AS05jafATM_4</strain>
    </source>
</reference>
<dbReference type="GO" id="GO:0009234">
    <property type="term" value="P:menaquinone biosynthetic process"/>
    <property type="evidence" value="ECO:0007669"/>
    <property type="project" value="UniProtKB-UniRule"/>
</dbReference>
<dbReference type="Gene3D" id="3.40.50.1820">
    <property type="entry name" value="alpha/beta hydrolase"/>
    <property type="match status" value="1"/>
</dbReference>
<keyword evidence="1 2" id="KW-0474">Menaquinone biosynthesis</keyword>
<dbReference type="InterPro" id="IPR000639">
    <property type="entry name" value="Epox_hydrolase-like"/>
</dbReference>
<keyword evidence="2 4" id="KW-0456">Lyase</keyword>
<dbReference type="HAMAP" id="MF_01660">
    <property type="entry name" value="MenH"/>
    <property type="match status" value="1"/>
</dbReference>
<evidence type="ECO:0000313" key="5">
    <source>
        <dbReference type="Proteomes" id="UP000553059"/>
    </source>
</evidence>
<dbReference type="EMBL" id="DUTF01000349">
    <property type="protein sequence ID" value="HHY28279.1"/>
    <property type="molecule type" value="Genomic_DNA"/>
</dbReference>
<dbReference type="GO" id="GO:0016020">
    <property type="term" value="C:membrane"/>
    <property type="evidence" value="ECO:0007669"/>
    <property type="project" value="TreeGrafter"/>
</dbReference>
<sequence>MGVFAEDSARIANPQHRTSRLITIENLKYYTEVKGFGQPIICFHGFAENLSTWEFIQLNDCQMVLVDLIGHGHSEKPHSPEPYSLPNLLRHLHELIDHLGFTRYFLLGYSMGGRIALAYGLAYPSEVQGLILESSSYGVCHEGNRAQRRQQDVWLAEAIQEKGGEWFNQYWSNLDLFASQNQLPQEIRSKINARRLQNAPHGLANTLLGSGQGIFPCLKDQIADLPMPTLYINGEYDEKYKEIGQDFIKLNPQIKREIIPGVGHNSHIEKPAVFQEAVNSFLSSLRSM</sequence>
<dbReference type="NCBIfam" id="TIGR03695">
    <property type="entry name" value="menH_SHCHC"/>
    <property type="match status" value="1"/>
</dbReference>
<comment type="similarity">
    <text evidence="2">Belongs to the AB hydrolase superfamily. MenH family.</text>
</comment>
<dbReference type="InterPro" id="IPR050266">
    <property type="entry name" value="AB_hydrolase_sf"/>
</dbReference>
<comment type="function">
    <text evidence="2">Catalyzes a proton abstraction reaction that results in 2,5-elimination of pyruvate from 2-succinyl-5-enolpyruvyl-6-hydroxy-3-cyclohexene-1-carboxylate (SEPHCHC) and the formation of 2-succinyl-6-hydroxy-2,4-cyclohexadiene-1-carboxylate (SHCHC).</text>
</comment>
<evidence type="ECO:0000259" key="3">
    <source>
        <dbReference type="Pfam" id="PF00561"/>
    </source>
</evidence>
<dbReference type="Pfam" id="PF00561">
    <property type="entry name" value="Abhydrolase_1"/>
    <property type="match status" value="1"/>
</dbReference>
<dbReference type="UniPathway" id="UPA01057">
    <property type="reaction ID" value="UER00900"/>
</dbReference>
<comment type="subunit">
    <text evidence="2">Monomer.</text>
</comment>
<dbReference type="PRINTS" id="PR00412">
    <property type="entry name" value="EPOXHYDRLASE"/>
</dbReference>
<dbReference type="Proteomes" id="UP000553059">
    <property type="component" value="Unassembled WGS sequence"/>
</dbReference>
<dbReference type="InterPro" id="IPR000073">
    <property type="entry name" value="AB_hydrolase_1"/>
</dbReference>